<feature type="transmembrane region" description="Helical" evidence="2">
    <location>
        <begin position="99"/>
        <end position="120"/>
    </location>
</feature>
<feature type="transmembrane region" description="Helical" evidence="2">
    <location>
        <begin position="126"/>
        <end position="144"/>
    </location>
</feature>
<accession>A0A427YQZ5</accession>
<dbReference type="STRING" id="1890683.A0A427YQZ5"/>
<protein>
    <submittedName>
        <fullName evidence="3">Uncharacterized protein</fullName>
    </submittedName>
</protein>
<reference evidence="3 4" key="1">
    <citation type="submission" date="2018-11" db="EMBL/GenBank/DDBJ databases">
        <title>Genome sequence of Saitozyma podzolica DSM 27192.</title>
        <authorList>
            <person name="Aliyu H."/>
            <person name="Gorte O."/>
            <person name="Ochsenreither K."/>
        </authorList>
    </citation>
    <scope>NUCLEOTIDE SEQUENCE [LARGE SCALE GENOMIC DNA]</scope>
    <source>
        <strain evidence="3 4">DSM 27192</strain>
    </source>
</reference>
<feature type="transmembrane region" description="Helical" evidence="2">
    <location>
        <begin position="300"/>
        <end position="326"/>
    </location>
</feature>
<keyword evidence="2" id="KW-1133">Transmembrane helix</keyword>
<feature type="transmembrane region" description="Helical" evidence="2">
    <location>
        <begin position="332"/>
        <end position="352"/>
    </location>
</feature>
<evidence type="ECO:0000256" key="1">
    <source>
        <dbReference type="SAM" id="MobiDB-lite"/>
    </source>
</evidence>
<dbReference type="OrthoDB" id="2574383at2759"/>
<feature type="region of interest" description="Disordered" evidence="1">
    <location>
        <begin position="1"/>
        <end position="39"/>
    </location>
</feature>
<evidence type="ECO:0000313" key="3">
    <source>
        <dbReference type="EMBL" id="RSH93528.1"/>
    </source>
</evidence>
<feature type="transmembrane region" description="Helical" evidence="2">
    <location>
        <begin position="257"/>
        <end position="279"/>
    </location>
</feature>
<evidence type="ECO:0000313" key="4">
    <source>
        <dbReference type="Proteomes" id="UP000279259"/>
    </source>
</evidence>
<feature type="region of interest" description="Disordered" evidence="1">
    <location>
        <begin position="380"/>
        <end position="422"/>
    </location>
</feature>
<proteinExistence type="predicted"/>
<sequence length="422" mass="45070">MASEDRKERSSRSSSSSSRSEASKVDKAKQQARDAAKTATDAAKTAKDAVAPVLNGAVDALGGWDGLDQIIWDYNPTLADYADSSFLAKASGSNSPARFVLLLLAVGLLQSIIPVFAWPLDFCAQLLGFLFLYNTGISSLQQGFESSKSIPRVKSLLAALLITSAAQLVPVFLFDGSYHFGALWSFALPALLFVTPTKGGDTVVMIICDTLFAQVGEVLRSVVPEALQDDQGSQLVLIGGVLIALLLSNPAHGPSWVGYLGATASYLSTWFFIALSTLSHLSRPLADKADKEAYRAQQTVWHNLLALWLWRYLISAVESITVPGLISVMGLILHYLPSYFLWMTAFFLGMMVTKKTREGNHANSWYARWLLGGLQDAIKKPGGGGSSKKAKPSSSGAEGSKKPPGSGSGSGSSSKSSKPKPK</sequence>
<gene>
    <name evidence="3" type="ORF">EHS25_007886</name>
</gene>
<comment type="caution">
    <text evidence="3">The sequence shown here is derived from an EMBL/GenBank/DDBJ whole genome shotgun (WGS) entry which is preliminary data.</text>
</comment>
<keyword evidence="4" id="KW-1185">Reference proteome</keyword>
<feature type="compositionally biased region" description="Basic and acidic residues" evidence="1">
    <location>
        <begin position="1"/>
        <end position="11"/>
    </location>
</feature>
<evidence type="ECO:0000256" key="2">
    <source>
        <dbReference type="SAM" id="Phobius"/>
    </source>
</evidence>
<keyword evidence="2" id="KW-0812">Transmembrane</keyword>
<dbReference type="Proteomes" id="UP000279259">
    <property type="component" value="Unassembled WGS sequence"/>
</dbReference>
<organism evidence="3 4">
    <name type="scientific">Saitozyma podzolica</name>
    <dbReference type="NCBI Taxonomy" id="1890683"/>
    <lineage>
        <taxon>Eukaryota</taxon>
        <taxon>Fungi</taxon>
        <taxon>Dikarya</taxon>
        <taxon>Basidiomycota</taxon>
        <taxon>Agaricomycotina</taxon>
        <taxon>Tremellomycetes</taxon>
        <taxon>Tremellales</taxon>
        <taxon>Trimorphomycetaceae</taxon>
        <taxon>Saitozyma</taxon>
    </lineage>
</organism>
<feature type="transmembrane region" description="Helical" evidence="2">
    <location>
        <begin position="156"/>
        <end position="174"/>
    </location>
</feature>
<dbReference type="EMBL" id="RSCD01000004">
    <property type="protein sequence ID" value="RSH93528.1"/>
    <property type="molecule type" value="Genomic_DNA"/>
</dbReference>
<feature type="compositionally biased region" description="Low complexity" evidence="1">
    <location>
        <begin position="392"/>
        <end position="416"/>
    </location>
</feature>
<feature type="compositionally biased region" description="Basic and acidic residues" evidence="1">
    <location>
        <begin position="21"/>
        <end position="36"/>
    </location>
</feature>
<dbReference type="AlphaFoldDB" id="A0A427YQZ5"/>
<name>A0A427YQZ5_9TREE</name>
<keyword evidence="2" id="KW-0472">Membrane</keyword>